<dbReference type="Gene3D" id="3.40.50.1820">
    <property type="entry name" value="alpha/beta hydrolase"/>
    <property type="match status" value="1"/>
</dbReference>
<organism evidence="1 2">
    <name type="scientific">Legionella waltersii</name>
    <dbReference type="NCBI Taxonomy" id="66969"/>
    <lineage>
        <taxon>Bacteria</taxon>
        <taxon>Pseudomonadati</taxon>
        <taxon>Pseudomonadota</taxon>
        <taxon>Gammaproteobacteria</taxon>
        <taxon>Legionellales</taxon>
        <taxon>Legionellaceae</taxon>
        <taxon>Legionella</taxon>
    </lineage>
</organism>
<name>A0A0W1AB39_9GAMM</name>
<dbReference type="PANTHER" id="PTHR12277">
    <property type="entry name" value="ALPHA/BETA HYDROLASE DOMAIN-CONTAINING PROTEIN"/>
    <property type="match status" value="1"/>
</dbReference>
<dbReference type="PANTHER" id="PTHR12277:SF81">
    <property type="entry name" value="PROTEIN ABHD13"/>
    <property type="match status" value="1"/>
</dbReference>
<dbReference type="SUPFAM" id="SSF53474">
    <property type="entry name" value="alpha/beta-Hydrolases"/>
    <property type="match status" value="1"/>
</dbReference>
<protein>
    <submittedName>
        <fullName evidence="1">Substrate of the Dot/Icm system</fullName>
    </submittedName>
</protein>
<dbReference type="Proteomes" id="UP000054729">
    <property type="component" value="Unassembled WGS sequence"/>
</dbReference>
<accession>A0A0W1AB39</accession>
<gene>
    <name evidence="1" type="primary">sidB_2</name>
    <name evidence="1" type="ORF">Lwal_1803</name>
</gene>
<comment type="caution">
    <text evidence="1">The sequence shown here is derived from an EMBL/GenBank/DDBJ whole genome shotgun (WGS) entry which is preliminary data.</text>
</comment>
<dbReference type="RefSeq" id="WP_058480460.1">
    <property type="nucleotide sequence ID" value="NZ_CAAAIQ010000004.1"/>
</dbReference>
<dbReference type="EMBL" id="LNZB01000041">
    <property type="protein sequence ID" value="KTD78368.1"/>
    <property type="molecule type" value="Genomic_DNA"/>
</dbReference>
<proteinExistence type="predicted"/>
<reference evidence="1 2" key="1">
    <citation type="submission" date="2015-11" db="EMBL/GenBank/DDBJ databases">
        <title>Genomic analysis of 38 Legionella species identifies large and diverse effector repertoires.</title>
        <authorList>
            <person name="Burstein D."/>
            <person name="Amaro F."/>
            <person name="Zusman T."/>
            <person name="Lifshitz Z."/>
            <person name="Cohen O."/>
            <person name="Gilbert J.A."/>
            <person name="Pupko T."/>
            <person name="Shuman H.A."/>
            <person name="Segal G."/>
        </authorList>
    </citation>
    <scope>NUCLEOTIDE SEQUENCE [LARGE SCALE GENOMIC DNA]</scope>
    <source>
        <strain evidence="1 2">ATCC 51914</strain>
    </source>
</reference>
<keyword evidence="2" id="KW-1185">Reference proteome</keyword>
<dbReference type="OrthoDB" id="5644263at2"/>
<dbReference type="InterPro" id="IPR029058">
    <property type="entry name" value="AB_hydrolase_fold"/>
</dbReference>
<evidence type="ECO:0000313" key="2">
    <source>
        <dbReference type="Proteomes" id="UP000054729"/>
    </source>
</evidence>
<dbReference type="AlphaFoldDB" id="A0A0W1AB39"/>
<evidence type="ECO:0000313" key="1">
    <source>
        <dbReference type="EMBL" id="KTD78368.1"/>
    </source>
</evidence>
<dbReference type="PATRIC" id="fig|66969.6.peg.1962"/>
<sequence length="415" mass="47011">MAKYYKAPKPTYSNWEWFKFIAARTVFPPILLWDLLKMGANKWLGGYVGRIVLPAQTLGFTGVSESDLGRYNTSNYTCEKYDVETHDGVHLDTVQITHRSQKDRDPKFQQYIINFVGNGACYKDIMDEMQRDANELKVNVIGFDLRGVGSSTGHAQSKDDLVTDGIAQVQRLLDAGVSPENITLKAHSLGAGVASLVAHHFLQQDIRINVFSSRSFSSITNFVVGVIRRDYNEESPRGSLLARGNKEPIGKQILGWMLKPIIKLAVSLVNWEISAGDAFKEIPEEFRDYMVVRSKKDIRADRLDDQVIPHYASVHEALSSERKDKKAAIDKLIKAAEKSHDVEKVSRLKAERNRIKESHKMDTISTDRYAEGHNSPWNGLKNRLGTNGHEFFKAFFQRADKDHGVHETQQSIKYL</sequence>
<dbReference type="STRING" id="66969.Lwal_1803"/>